<dbReference type="CDD" id="cd06579">
    <property type="entry name" value="TM_PBP1_transp_AraH_like"/>
    <property type="match status" value="1"/>
</dbReference>
<keyword evidence="4 6" id="KW-1133">Transmembrane helix</keyword>
<feature type="transmembrane region" description="Helical" evidence="6">
    <location>
        <begin position="316"/>
        <end position="335"/>
    </location>
</feature>
<evidence type="ECO:0000256" key="4">
    <source>
        <dbReference type="ARBA" id="ARBA00022989"/>
    </source>
</evidence>
<evidence type="ECO:0000256" key="2">
    <source>
        <dbReference type="ARBA" id="ARBA00022475"/>
    </source>
</evidence>
<accession>A0A1P8U713</accession>
<evidence type="ECO:0000256" key="1">
    <source>
        <dbReference type="ARBA" id="ARBA00004651"/>
    </source>
</evidence>
<feature type="transmembrane region" description="Helical" evidence="6">
    <location>
        <begin position="108"/>
        <end position="132"/>
    </location>
</feature>
<comment type="subcellular location">
    <subcellularLocation>
        <location evidence="1">Cell membrane</location>
        <topology evidence="1">Multi-pass membrane protein</topology>
    </subcellularLocation>
</comment>
<dbReference type="AlphaFoldDB" id="A0A1P8U713"/>
<evidence type="ECO:0008006" key="9">
    <source>
        <dbReference type="Google" id="ProtNLM"/>
    </source>
</evidence>
<dbReference type="Proteomes" id="UP000187185">
    <property type="component" value="Chromosome"/>
</dbReference>
<evidence type="ECO:0000256" key="3">
    <source>
        <dbReference type="ARBA" id="ARBA00022692"/>
    </source>
</evidence>
<dbReference type="EMBL" id="CP018762">
    <property type="protein sequence ID" value="APZ33911.1"/>
    <property type="molecule type" value="Genomic_DNA"/>
</dbReference>
<dbReference type="InterPro" id="IPR001851">
    <property type="entry name" value="ABC_transp_permease"/>
</dbReference>
<protein>
    <recommendedName>
        <fullName evidence="9">ABC transporter permease</fullName>
    </recommendedName>
</protein>
<keyword evidence="8" id="KW-1185">Reference proteome</keyword>
<reference evidence="7 8" key="1">
    <citation type="submission" date="2016-12" db="EMBL/GenBank/DDBJ databases">
        <title>Complete genome sequence of Microbacterium aurum KACC 15219.</title>
        <authorList>
            <person name="Jung Y."/>
            <person name="Shin J.-H."/>
            <person name="Lee Y.-J."/>
            <person name="Yi H."/>
            <person name="Bahn Y.-S."/>
            <person name="Kim J.F."/>
            <person name="Lee D.-W."/>
        </authorList>
    </citation>
    <scope>NUCLEOTIDE SEQUENCE [LARGE SCALE GENOMIC DNA]</scope>
    <source>
        <strain evidence="7 8">KACC 15219</strain>
    </source>
</reference>
<sequence length="344" mass="34546">MRSPAQATKTETVATANYAARQAPAGRPTAGSLKNFGLRYGMLTAFVVMLIIFLVTNESFRQPNNLLNILQQSSIIGIVACGMAVMIIAGGFDLSVGAIGAASTMAGAAIMTGTGSIPLGVLGGIAVGLVAGTFNGLLVSRARITPFVATLGSSTIILGIIYASTNAAPISGIPPEFTQFGLGKIAGIPIPAIVFAGVALLIFVVLKWTKIGHYVYAVGSSREASRLAGVPVQGVLLFTFIVGGTLAGLAGLVLLGQTSIGQPTAGTTWPLTAIAAVVVGGTPLRGGTGGVHSAVIGTLLLGVLANALNLYGVSPYWQPAVTGAVVLLAVGVDSYQRKSSGGVA</sequence>
<dbReference type="GO" id="GO:0005886">
    <property type="term" value="C:plasma membrane"/>
    <property type="evidence" value="ECO:0007669"/>
    <property type="project" value="UniProtKB-SubCell"/>
</dbReference>
<keyword evidence="2" id="KW-1003">Cell membrane</keyword>
<evidence type="ECO:0000313" key="7">
    <source>
        <dbReference type="EMBL" id="APZ33911.1"/>
    </source>
</evidence>
<gene>
    <name evidence="7" type="ORF">BOH66_06305</name>
</gene>
<dbReference type="KEGG" id="maur:BOH66_06305"/>
<feature type="transmembrane region" description="Helical" evidence="6">
    <location>
        <begin position="144"/>
        <end position="165"/>
    </location>
</feature>
<evidence type="ECO:0000256" key="5">
    <source>
        <dbReference type="ARBA" id="ARBA00023136"/>
    </source>
</evidence>
<dbReference type="OrthoDB" id="9808136at2"/>
<keyword evidence="5 6" id="KW-0472">Membrane</keyword>
<proteinExistence type="predicted"/>
<feature type="transmembrane region" description="Helical" evidence="6">
    <location>
        <begin position="37"/>
        <end position="55"/>
    </location>
</feature>
<feature type="transmembrane region" description="Helical" evidence="6">
    <location>
        <begin position="227"/>
        <end position="255"/>
    </location>
</feature>
<feature type="transmembrane region" description="Helical" evidence="6">
    <location>
        <begin position="291"/>
        <end position="310"/>
    </location>
</feature>
<organism evidence="7 8">
    <name type="scientific">Microbacterium aurum</name>
    <dbReference type="NCBI Taxonomy" id="36805"/>
    <lineage>
        <taxon>Bacteria</taxon>
        <taxon>Bacillati</taxon>
        <taxon>Actinomycetota</taxon>
        <taxon>Actinomycetes</taxon>
        <taxon>Micrococcales</taxon>
        <taxon>Microbacteriaceae</taxon>
        <taxon>Microbacterium</taxon>
    </lineage>
</organism>
<feature type="transmembrane region" description="Helical" evidence="6">
    <location>
        <begin position="185"/>
        <end position="206"/>
    </location>
</feature>
<evidence type="ECO:0000313" key="8">
    <source>
        <dbReference type="Proteomes" id="UP000187185"/>
    </source>
</evidence>
<name>A0A1P8U713_9MICO</name>
<dbReference type="GO" id="GO:0022857">
    <property type="term" value="F:transmembrane transporter activity"/>
    <property type="evidence" value="ECO:0007669"/>
    <property type="project" value="InterPro"/>
</dbReference>
<evidence type="ECO:0000256" key="6">
    <source>
        <dbReference type="SAM" id="Phobius"/>
    </source>
</evidence>
<feature type="transmembrane region" description="Helical" evidence="6">
    <location>
        <begin position="75"/>
        <end position="102"/>
    </location>
</feature>
<dbReference type="PANTHER" id="PTHR32196">
    <property type="entry name" value="ABC TRANSPORTER PERMEASE PROTEIN YPHD-RELATED-RELATED"/>
    <property type="match status" value="1"/>
</dbReference>
<feature type="transmembrane region" description="Helical" evidence="6">
    <location>
        <begin position="267"/>
        <end position="284"/>
    </location>
</feature>
<keyword evidence="3 6" id="KW-0812">Transmembrane</keyword>
<dbReference type="Pfam" id="PF02653">
    <property type="entry name" value="BPD_transp_2"/>
    <property type="match status" value="1"/>
</dbReference>
<dbReference type="STRING" id="36805.BOH66_06305"/>